<accession>A0A3E5FT44</accession>
<organism evidence="1 2">
    <name type="scientific">Thomasclavelia spiroformis</name>
    <dbReference type="NCBI Taxonomy" id="29348"/>
    <lineage>
        <taxon>Bacteria</taxon>
        <taxon>Bacillati</taxon>
        <taxon>Bacillota</taxon>
        <taxon>Erysipelotrichia</taxon>
        <taxon>Erysipelotrichales</taxon>
        <taxon>Coprobacillaceae</taxon>
        <taxon>Thomasclavelia</taxon>
    </lineage>
</organism>
<proteinExistence type="predicted"/>
<name>A0A3E5FT44_9FIRM</name>
<protein>
    <submittedName>
        <fullName evidence="1">Uncharacterized protein</fullName>
    </submittedName>
</protein>
<evidence type="ECO:0000313" key="1">
    <source>
        <dbReference type="EMBL" id="RGO13037.1"/>
    </source>
</evidence>
<dbReference type="RefSeq" id="WP_117604455.1">
    <property type="nucleotide sequence ID" value="NZ_CAXVJN010000007.1"/>
</dbReference>
<dbReference type="EMBL" id="QSVF01000002">
    <property type="protein sequence ID" value="RGO13037.1"/>
    <property type="molecule type" value="Genomic_DNA"/>
</dbReference>
<dbReference type="AlphaFoldDB" id="A0A3E5FT44"/>
<evidence type="ECO:0000313" key="2">
    <source>
        <dbReference type="Proteomes" id="UP000261087"/>
    </source>
</evidence>
<gene>
    <name evidence="1" type="ORF">DXB31_00980</name>
</gene>
<sequence length="292" mass="33328">MRLSSRLSDKNKNNGEIESFIDWEKYTVVEDEETENIHFIRTGDFIEIQIGTITLPFYSSLCKDTNSFISPKRLHCLIISKSMISIDCHLRCMDYEENNSTCMKCNPYVQAWFLVGINDISEIYPTVNLIKQSFKIPKDIKLPIEMEDKFSEWLGKAEIAYKERLGAGAIIYLRSAFEQITLEVGHKAGVDVYKSNGKSKPFEQVIRAVDKECSIIPVIYSNNGYELFKKLSEIAHGNADEETALREYEALRSLVVGIIENVRKNEEEIQKNIEIKNALEQIGFSNGGDNNG</sequence>
<dbReference type="Proteomes" id="UP000261087">
    <property type="component" value="Unassembled WGS sequence"/>
</dbReference>
<comment type="caution">
    <text evidence="1">The sequence shown here is derived from an EMBL/GenBank/DDBJ whole genome shotgun (WGS) entry which is preliminary data.</text>
</comment>
<reference evidence="1 2" key="1">
    <citation type="submission" date="2018-08" db="EMBL/GenBank/DDBJ databases">
        <title>A genome reference for cultivated species of the human gut microbiota.</title>
        <authorList>
            <person name="Zou Y."/>
            <person name="Xue W."/>
            <person name="Luo G."/>
        </authorList>
    </citation>
    <scope>NUCLEOTIDE SEQUENCE [LARGE SCALE GENOMIC DNA]</scope>
    <source>
        <strain evidence="1 2">OM02-6</strain>
    </source>
</reference>